<evidence type="ECO:0000313" key="3">
    <source>
        <dbReference type="WBParaSite" id="scf7180000420469.g5338"/>
    </source>
</evidence>
<keyword evidence="2" id="KW-1185">Reference proteome</keyword>
<name>A0A915NUQ3_9BILA</name>
<accession>A0A915NUQ3</accession>
<dbReference type="WBParaSite" id="scf7180000420469.g5338">
    <property type="protein sequence ID" value="scf7180000420469.g5338"/>
    <property type="gene ID" value="scf7180000420469.g5338"/>
</dbReference>
<evidence type="ECO:0000256" key="1">
    <source>
        <dbReference type="SAM" id="MobiDB-lite"/>
    </source>
</evidence>
<feature type="region of interest" description="Disordered" evidence="1">
    <location>
        <begin position="1"/>
        <end position="40"/>
    </location>
</feature>
<feature type="compositionally biased region" description="Low complexity" evidence="1">
    <location>
        <begin position="8"/>
        <end position="26"/>
    </location>
</feature>
<sequence>MLFDSAKNNPNQHHQQFPPHGQQFPPQQLPPYYYPQQFPPYGQYADPNTRTIVYGFPRHLPSPSFHDSIITSVPLDHLLKGEASKQTVTRCNCNGTNADVDCEIGGDVNDSKLPEILFGTLLNNEEEED</sequence>
<dbReference type="Proteomes" id="UP000887560">
    <property type="component" value="Unplaced"/>
</dbReference>
<protein>
    <submittedName>
        <fullName evidence="3">Uncharacterized protein</fullName>
    </submittedName>
</protein>
<proteinExistence type="predicted"/>
<evidence type="ECO:0000313" key="2">
    <source>
        <dbReference type="Proteomes" id="UP000887560"/>
    </source>
</evidence>
<dbReference type="AlphaFoldDB" id="A0A915NUQ3"/>
<reference evidence="3" key="1">
    <citation type="submission" date="2022-11" db="UniProtKB">
        <authorList>
            <consortium name="WormBaseParasite"/>
        </authorList>
    </citation>
    <scope>IDENTIFICATION</scope>
</reference>
<organism evidence="2 3">
    <name type="scientific">Meloidogyne floridensis</name>
    <dbReference type="NCBI Taxonomy" id="298350"/>
    <lineage>
        <taxon>Eukaryota</taxon>
        <taxon>Metazoa</taxon>
        <taxon>Ecdysozoa</taxon>
        <taxon>Nematoda</taxon>
        <taxon>Chromadorea</taxon>
        <taxon>Rhabditida</taxon>
        <taxon>Tylenchina</taxon>
        <taxon>Tylenchomorpha</taxon>
        <taxon>Tylenchoidea</taxon>
        <taxon>Meloidogynidae</taxon>
        <taxon>Meloidogyninae</taxon>
        <taxon>Meloidogyne</taxon>
    </lineage>
</organism>